<dbReference type="EMBL" id="LMWI01000001">
    <property type="protein sequence ID" value="KUJ48878.1"/>
    <property type="molecule type" value="Genomic_DNA"/>
</dbReference>
<accession>A0A9X0I8J7</accession>
<evidence type="ECO:0000313" key="3">
    <source>
        <dbReference type="Proteomes" id="UP000053246"/>
    </source>
</evidence>
<protein>
    <recommendedName>
        <fullName evidence="4">Peptidase inhibitor family I36</fullName>
    </recommendedName>
</protein>
<evidence type="ECO:0000313" key="2">
    <source>
        <dbReference type="EMBL" id="KUJ48878.1"/>
    </source>
</evidence>
<dbReference type="Proteomes" id="UP000053246">
    <property type="component" value="Unassembled WGS sequence"/>
</dbReference>
<comment type="caution">
    <text evidence="2">The sequence shown here is derived from an EMBL/GenBank/DDBJ whole genome shotgun (WGS) entry which is preliminary data.</text>
</comment>
<name>A0A9X0I8J7_9ACTN</name>
<keyword evidence="3" id="KW-1185">Reference proteome</keyword>
<proteinExistence type="predicted"/>
<gene>
    <name evidence="2" type="ORF">ADL17_07740</name>
</gene>
<evidence type="ECO:0000256" key="1">
    <source>
        <dbReference type="SAM" id="SignalP"/>
    </source>
</evidence>
<dbReference type="AlphaFoldDB" id="A0A9X0I8J7"/>
<keyword evidence="1" id="KW-0732">Signal</keyword>
<feature type="chain" id="PRO_5040765711" description="Peptidase inhibitor family I36" evidence="1">
    <location>
        <begin position="27"/>
        <end position="132"/>
    </location>
</feature>
<sequence length="132" mass="14854">MRVRQIIAAAMTGAAAVAIAAAPAQADRGDSKAACNKGEICFQWIYDNFSTSSYQRHFWYNDSNHGDDYWSNIPDLYPAFVIKDDAEGLWNRDTTCAVTIYDLANYVTPYTTFPRDFRAAISPRNNSHKRCA</sequence>
<organism evidence="2 3">
    <name type="scientific">Micromonospora maris</name>
    <dbReference type="NCBI Taxonomy" id="1003110"/>
    <lineage>
        <taxon>Bacteria</taxon>
        <taxon>Bacillati</taxon>
        <taxon>Actinomycetota</taxon>
        <taxon>Actinomycetes</taxon>
        <taxon>Micromonosporales</taxon>
        <taxon>Micromonosporaceae</taxon>
        <taxon>Micromonospora</taxon>
    </lineage>
</organism>
<feature type="signal peptide" evidence="1">
    <location>
        <begin position="1"/>
        <end position="26"/>
    </location>
</feature>
<dbReference type="RefSeq" id="WP_013732244.1">
    <property type="nucleotide sequence ID" value="NZ_LMWI01000001.1"/>
</dbReference>
<reference evidence="2 3" key="1">
    <citation type="submission" date="2015-10" db="EMBL/GenBank/DDBJ databases">
        <authorList>
            <person name="Ju K.-S."/>
            <person name="Doroghazi J.R."/>
            <person name="Metcalf W.W."/>
        </authorList>
    </citation>
    <scope>NUCLEOTIDE SEQUENCE [LARGE SCALE GENOMIC DNA]</scope>
    <source>
        <strain evidence="2 3">NRRL B-24793</strain>
    </source>
</reference>
<evidence type="ECO:0008006" key="4">
    <source>
        <dbReference type="Google" id="ProtNLM"/>
    </source>
</evidence>